<reference evidence="2" key="1">
    <citation type="journal article" date="2014" name="Mitochondrial DNA">
        <title>Repeat region absent in mitochondrial genome of tube-dwelling diatom Berkeleya fennica (Naviculales, Bacillariophyceae).</title>
        <authorList>
            <person name="An S.M."/>
            <person name="Noh J.H."/>
            <person name="Choi D.H."/>
            <person name="Lee J.H."/>
            <person name="Yang E.C."/>
        </authorList>
    </citation>
    <scope>NUCLEOTIDE SEQUENCE</scope>
</reference>
<comment type="similarity">
    <text evidence="1">Belongs to the universal ribosomal protein uS2 family.</text>
</comment>
<dbReference type="InterPro" id="IPR023591">
    <property type="entry name" value="Ribosomal_uS2_flav_dom_sf"/>
</dbReference>
<geneLocation type="mitochondrion" evidence="2"/>
<dbReference type="PANTHER" id="PTHR12534">
    <property type="entry name" value="30S RIBOSOMAL PROTEIN S2 PROKARYOTIC AND ORGANELLAR"/>
    <property type="match status" value="1"/>
</dbReference>
<dbReference type="Pfam" id="PF00318">
    <property type="entry name" value="Ribosomal_S2"/>
    <property type="match status" value="1"/>
</dbReference>
<dbReference type="InterPro" id="IPR001865">
    <property type="entry name" value="Ribosomal_uS2"/>
</dbReference>
<dbReference type="AlphaFoldDB" id="A0A0U1XYD2"/>
<proteinExistence type="inferred from homology"/>
<sequence>MKIEKKIKYQNKVLKLKLLKTKIYEKNHHLKSITIEDIEYRLKKALHIIYKYHLNDKKILFVGSELKTSNKIKLLIKNTKHALIPKIAWMNGIITNPSSSFKYLDKNKKTVNSKLSEILFQIKKKSDLIVILDSSPNINALNESYSAKIPTIFLNSNLNILDNKTSYKIPGTFKFTDKKIRNNLFYSILANTLQKANKIKFSKNRYKSHKMKQIFNRKHRKTTNDFKKKT</sequence>
<dbReference type="GeneID" id="22834844"/>
<accession>A0A0U1XYD2</accession>
<keyword evidence="2" id="KW-0687">Ribonucleoprotein</keyword>
<protein>
    <submittedName>
        <fullName evidence="2">Ribosomal protein S2</fullName>
    </submittedName>
</protein>
<dbReference type="InterPro" id="IPR005706">
    <property type="entry name" value="Ribosomal_uS2_bac/mit/plastid"/>
</dbReference>
<name>A0A0U1XYD2_BERFE</name>
<evidence type="ECO:0000313" key="2">
    <source>
        <dbReference type="EMBL" id="AJA05807.1"/>
    </source>
</evidence>
<evidence type="ECO:0000256" key="1">
    <source>
        <dbReference type="ARBA" id="ARBA00006242"/>
    </source>
</evidence>
<dbReference type="GO" id="GO:0003735">
    <property type="term" value="F:structural constituent of ribosome"/>
    <property type="evidence" value="ECO:0007669"/>
    <property type="project" value="InterPro"/>
</dbReference>
<dbReference type="GO" id="GO:0005763">
    <property type="term" value="C:mitochondrial small ribosomal subunit"/>
    <property type="evidence" value="ECO:0007669"/>
    <property type="project" value="TreeGrafter"/>
</dbReference>
<dbReference type="PANTHER" id="PTHR12534:SF0">
    <property type="entry name" value="SMALL RIBOSOMAL SUBUNIT PROTEIN US2M"/>
    <property type="match status" value="1"/>
</dbReference>
<keyword evidence="2" id="KW-0496">Mitochondrion</keyword>
<dbReference type="EMBL" id="KM886611">
    <property type="protein sequence ID" value="AJA05807.1"/>
    <property type="molecule type" value="Genomic_DNA"/>
</dbReference>
<keyword evidence="2" id="KW-0689">Ribosomal protein</keyword>
<dbReference type="Gene3D" id="3.40.50.10490">
    <property type="entry name" value="Glucose-6-phosphate isomerase like protein, domain 1"/>
    <property type="match status" value="1"/>
</dbReference>
<dbReference type="RefSeq" id="YP_009115286.1">
    <property type="nucleotide sequence ID" value="NC_026126.1"/>
</dbReference>
<organism evidence="2">
    <name type="scientific">Berkeleya fennica</name>
    <name type="common">Tube-dwelling diatom</name>
    <dbReference type="NCBI Taxonomy" id="1577906"/>
    <lineage>
        <taxon>Eukaryota</taxon>
        <taxon>Sar</taxon>
        <taxon>Stramenopiles</taxon>
        <taxon>Ochrophyta</taxon>
        <taxon>Bacillariophyta</taxon>
        <taxon>Bacillariophyceae</taxon>
        <taxon>Bacillariophycidae</taxon>
        <taxon>Naviculales</taxon>
        <taxon>Berkeleyaceae</taxon>
        <taxon>Berkeleya</taxon>
    </lineage>
</organism>
<dbReference type="SUPFAM" id="SSF52313">
    <property type="entry name" value="Ribosomal protein S2"/>
    <property type="match status" value="1"/>
</dbReference>
<dbReference type="GO" id="GO:0006412">
    <property type="term" value="P:translation"/>
    <property type="evidence" value="ECO:0007669"/>
    <property type="project" value="InterPro"/>
</dbReference>
<gene>
    <name evidence="2" type="primary">rps2</name>
    <name evidence="2" type="ORF">Bfen.m31</name>
</gene>